<keyword evidence="2" id="KW-0229">DNA integration</keyword>
<organism evidence="8 9">
    <name type="scientific">Paenibacillus crassostreae</name>
    <dbReference type="NCBI Taxonomy" id="1763538"/>
    <lineage>
        <taxon>Bacteria</taxon>
        <taxon>Bacillati</taxon>
        <taxon>Bacillota</taxon>
        <taxon>Bacilli</taxon>
        <taxon>Bacillales</taxon>
        <taxon>Paenibacillaceae</taxon>
        <taxon>Paenibacillus</taxon>
    </lineage>
</organism>
<dbReference type="Pfam" id="PF14657">
    <property type="entry name" value="Arm-DNA-bind_4"/>
    <property type="match status" value="1"/>
</dbReference>
<feature type="domain" description="Core-binding (CB)" evidence="7">
    <location>
        <begin position="74"/>
        <end position="155"/>
    </location>
</feature>
<dbReference type="GO" id="GO:0003677">
    <property type="term" value="F:DNA binding"/>
    <property type="evidence" value="ECO:0007669"/>
    <property type="project" value="UniProtKB-UniRule"/>
</dbReference>
<dbReference type="CDD" id="cd01189">
    <property type="entry name" value="INT_ICEBs1_C_like"/>
    <property type="match status" value="1"/>
</dbReference>
<dbReference type="Gene3D" id="1.10.443.10">
    <property type="entry name" value="Intergrase catalytic core"/>
    <property type="match status" value="1"/>
</dbReference>
<evidence type="ECO:0000256" key="2">
    <source>
        <dbReference type="ARBA" id="ARBA00022908"/>
    </source>
</evidence>
<dbReference type="GO" id="GO:0015074">
    <property type="term" value="P:DNA integration"/>
    <property type="evidence" value="ECO:0007669"/>
    <property type="project" value="UniProtKB-KW"/>
</dbReference>
<evidence type="ECO:0000256" key="5">
    <source>
        <dbReference type="PROSITE-ProRule" id="PRU01248"/>
    </source>
</evidence>
<sequence>MKGYFRKRGCKCEGKRCTCDATWSFTLDIGRDPLTGKRIQRQMGGFKTKKEAQAACAAMHTELAEGTYIAEKEMLFPTLVEEWLKLYETTVKISTVRVRKHEASRLLDYFQNHQVKSITRKAYQNALLDLYKRGFALNTIAGIHSTGRMLFSKAIELEVIKIDPTQYAKLPRHQKTVEEIEAEENKVKYLEKHELSKLLQTAREHGLTNDYVIFLTLAYSGLRVGELCALTWNSLSFIENTLSVTKTYYNPTNRATEYHLLTPKTSTSKRTIEIDPNVFKELEKLKARQNELKMLHRDVYYDQDFVFAKTEKDMGYPEFIKTIQNRLRRLLRIAGLNETLTPHSLRHTHTSLLAEAGVGIHEIMERLGHQDDEITKRVYLHVTKTMKKEASQKFSELMQNL</sequence>
<keyword evidence="3 5" id="KW-0238">DNA-binding</keyword>
<dbReference type="InterPro" id="IPR011010">
    <property type="entry name" value="DNA_brk_join_enz"/>
</dbReference>
<dbReference type="Proteomes" id="UP000077134">
    <property type="component" value="Unassembled WGS sequence"/>
</dbReference>
<dbReference type="InterPro" id="IPR010998">
    <property type="entry name" value="Integrase_recombinase_N"/>
</dbReference>
<dbReference type="InterPro" id="IPR044068">
    <property type="entry name" value="CB"/>
</dbReference>
<evidence type="ECO:0000313" key="9">
    <source>
        <dbReference type="Proteomes" id="UP000077134"/>
    </source>
</evidence>
<proteinExistence type="inferred from homology"/>
<dbReference type="InterPro" id="IPR028259">
    <property type="entry name" value="AP2-like_int_N"/>
</dbReference>
<dbReference type="EMBL" id="LSFN01000044">
    <property type="protein sequence ID" value="OAB71009.1"/>
    <property type="molecule type" value="Genomic_DNA"/>
</dbReference>
<dbReference type="PROSITE" id="PS51898">
    <property type="entry name" value="TYR_RECOMBINASE"/>
    <property type="match status" value="1"/>
</dbReference>
<dbReference type="PANTHER" id="PTHR30349">
    <property type="entry name" value="PHAGE INTEGRASE-RELATED"/>
    <property type="match status" value="1"/>
</dbReference>
<comment type="caution">
    <text evidence="8">The sequence shown here is derived from an EMBL/GenBank/DDBJ whole genome shotgun (WGS) entry which is preliminary data.</text>
</comment>
<dbReference type="PANTHER" id="PTHR30349:SF64">
    <property type="entry name" value="PROPHAGE INTEGRASE INTD-RELATED"/>
    <property type="match status" value="1"/>
</dbReference>
<dbReference type="InterPro" id="IPR002104">
    <property type="entry name" value="Integrase_catalytic"/>
</dbReference>
<evidence type="ECO:0000259" key="6">
    <source>
        <dbReference type="PROSITE" id="PS51898"/>
    </source>
</evidence>
<evidence type="ECO:0000259" key="7">
    <source>
        <dbReference type="PROSITE" id="PS51900"/>
    </source>
</evidence>
<dbReference type="RefSeq" id="WP_068661354.1">
    <property type="nucleotide sequence ID" value="NZ_CP017770.1"/>
</dbReference>
<dbReference type="OrthoDB" id="9803188at2"/>
<comment type="similarity">
    <text evidence="1">Belongs to the 'phage' integrase family.</text>
</comment>
<dbReference type="InterPro" id="IPR050090">
    <property type="entry name" value="Tyrosine_recombinase_XerCD"/>
</dbReference>
<dbReference type="AlphaFoldDB" id="A0A167AGW9"/>
<protein>
    <submittedName>
        <fullName evidence="8">Integrase</fullName>
    </submittedName>
</protein>
<keyword evidence="4" id="KW-0233">DNA recombination</keyword>
<dbReference type="PROSITE" id="PS51900">
    <property type="entry name" value="CB"/>
    <property type="match status" value="1"/>
</dbReference>
<dbReference type="GO" id="GO:0006310">
    <property type="term" value="P:DNA recombination"/>
    <property type="evidence" value="ECO:0007669"/>
    <property type="project" value="UniProtKB-KW"/>
</dbReference>
<dbReference type="InterPro" id="IPR013762">
    <property type="entry name" value="Integrase-like_cat_sf"/>
</dbReference>
<name>A0A167AGW9_9BACL</name>
<evidence type="ECO:0000256" key="1">
    <source>
        <dbReference type="ARBA" id="ARBA00008857"/>
    </source>
</evidence>
<dbReference type="Pfam" id="PF14659">
    <property type="entry name" value="Phage_int_SAM_3"/>
    <property type="match status" value="1"/>
</dbReference>
<reference evidence="8 9" key="1">
    <citation type="submission" date="2016-02" db="EMBL/GenBank/DDBJ databases">
        <title>Paenibacillus sp. LPB0068, isolated from Crassostrea gigas.</title>
        <authorList>
            <person name="Shin S.-K."/>
            <person name="Yi H."/>
        </authorList>
    </citation>
    <scope>NUCLEOTIDE SEQUENCE [LARGE SCALE GENOMIC DNA]</scope>
    <source>
        <strain evidence="8 9">LPB0068</strain>
    </source>
</reference>
<dbReference type="InterPro" id="IPR004107">
    <property type="entry name" value="Integrase_SAM-like_N"/>
</dbReference>
<keyword evidence="9" id="KW-1185">Reference proteome</keyword>
<accession>A0A167AGW9</accession>
<feature type="domain" description="Tyr recombinase" evidence="6">
    <location>
        <begin position="185"/>
        <end position="392"/>
    </location>
</feature>
<dbReference type="Pfam" id="PF00589">
    <property type="entry name" value="Phage_integrase"/>
    <property type="match status" value="1"/>
</dbReference>
<evidence type="ECO:0000313" key="8">
    <source>
        <dbReference type="EMBL" id="OAB71009.1"/>
    </source>
</evidence>
<dbReference type="SUPFAM" id="SSF56349">
    <property type="entry name" value="DNA breaking-rejoining enzymes"/>
    <property type="match status" value="1"/>
</dbReference>
<evidence type="ECO:0000256" key="4">
    <source>
        <dbReference type="ARBA" id="ARBA00023172"/>
    </source>
</evidence>
<gene>
    <name evidence="8" type="ORF">PNBC_20820</name>
</gene>
<dbReference type="Gene3D" id="1.10.150.130">
    <property type="match status" value="1"/>
</dbReference>
<dbReference type="KEGG" id="pcx:LPB68_08670"/>
<evidence type="ECO:0000256" key="3">
    <source>
        <dbReference type="ARBA" id="ARBA00023125"/>
    </source>
</evidence>
<dbReference type="STRING" id="1763538.LPB68_08670"/>